<keyword evidence="5 7" id="KW-0720">Serine protease</keyword>
<dbReference type="AlphaFoldDB" id="A0A072PRM1"/>
<dbReference type="InterPro" id="IPR050131">
    <property type="entry name" value="Peptidase_S8_subtilisin-like"/>
</dbReference>
<keyword evidence="3" id="KW-0732">Signal</keyword>
<dbReference type="PANTHER" id="PTHR43806:SF11">
    <property type="entry name" value="CEREVISIN-RELATED"/>
    <property type="match status" value="1"/>
</dbReference>
<feature type="active site" description="Charge relay system" evidence="7">
    <location>
        <position position="429"/>
    </location>
</feature>
<evidence type="ECO:0000313" key="11">
    <source>
        <dbReference type="EMBL" id="KEF62734.1"/>
    </source>
</evidence>
<dbReference type="OrthoDB" id="206201at2759"/>
<evidence type="ECO:0000256" key="5">
    <source>
        <dbReference type="ARBA" id="ARBA00022825"/>
    </source>
</evidence>
<dbReference type="Gene3D" id="3.40.50.200">
    <property type="entry name" value="Peptidase S8/S53 domain"/>
    <property type="match status" value="1"/>
</dbReference>
<evidence type="ECO:0000256" key="4">
    <source>
        <dbReference type="ARBA" id="ARBA00022801"/>
    </source>
</evidence>
<feature type="domain" description="Peptidase S8/S53" evidence="10">
    <location>
        <begin position="422"/>
        <end position="664"/>
    </location>
</feature>
<evidence type="ECO:0000256" key="8">
    <source>
        <dbReference type="RuleBase" id="RU003355"/>
    </source>
</evidence>
<feature type="compositionally biased region" description="Polar residues" evidence="9">
    <location>
        <begin position="292"/>
        <end position="303"/>
    </location>
</feature>
<dbReference type="RefSeq" id="XP_013265324.1">
    <property type="nucleotide sequence ID" value="XM_013409870.1"/>
</dbReference>
<evidence type="ECO:0000256" key="6">
    <source>
        <dbReference type="ARBA" id="ARBA00023145"/>
    </source>
</evidence>
<dbReference type="PROSITE" id="PS00138">
    <property type="entry name" value="SUBTILASE_SER"/>
    <property type="match status" value="1"/>
</dbReference>
<feature type="active site" description="Charge relay system" evidence="7">
    <location>
        <position position="467"/>
    </location>
</feature>
<evidence type="ECO:0000256" key="7">
    <source>
        <dbReference type="PROSITE-ProRule" id="PRU01240"/>
    </source>
</evidence>
<evidence type="ECO:0000256" key="2">
    <source>
        <dbReference type="ARBA" id="ARBA00022670"/>
    </source>
</evidence>
<dbReference type="GeneID" id="25275658"/>
<keyword evidence="6" id="KW-0865">Zymogen</keyword>
<feature type="compositionally biased region" description="Basic and acidic residues" evidence="9">
    <location>
        <begin position="259"/>
        <end position="285"/>
    </location>
</feature>
<evidence type="ECO:0000313" key="12">
    <source>
        <dbReference type="Proteomes" id="UP000027920"/>
    </source>
</evidence>
<dbReference type="InterPro" id="IPR023828">
    <property type="entry name" value="Peptidase_S8_Ser-AS"/>
</dbReference>
<dbReference type="GO" id="GO:0004252">
    <property type="term" value="F:serine-type endopeptidase activity"/>
    <property type="evidence" value="ECO:0007669"/>
    <property type="project" value="UniProtKB-UniRule"/>
</dbReference>
<evidence type="ECO:0000259" key="10">
    <source>
        <dbReference type="Pfam" id="PF00082"/>
    </source>
</evidence>
<keyword evidence="2 7" id="KW-0645">Protease</keyword>
<dbReference type="InterPro" id="IPR000209">
    <property type="entry name" value="Peptidase_S8/S53_dom"/>
</dbReference>
<dbReference type="CDD" id="cd00306">
    <property type="entry name" value="Peptidases_S8_S53"/>
    <property type="match status" value="1"/>
</dbReference>
<evidence type="ECO:0000256" key="1">
    <source>
        <dbReference type="ARBA" id="ARBA00011073"/>
    </source>
</evidence>
<organism evidence="11 12">
    <name type="scientific">Exophiala aquamarina CBS 119918</name>
    <dbReference type="NCBI Taxonomy" id="1182545"/>
    <lineage>
        <taxon>Eukaryota</taxon>
        <taxon>Fungi</taxon>
        <taxon>Dikarya</taxon>
        <taxon>Ascomycota</taxon>
        <taxon>Pezizomycotina</taxon>
        <taxon>Eurotiomycetes</taxon>
        <taxon>Chaetothyriomycetidae</taxon>
        <taxon>Chaetothyriales</taxon>
        <taxon>Herpotrichiellaceae</taxon>
        <taxon>Exophiala</taxon>
    </lineage>
</organism>
<feature type="compositionally biased region" description="Polar residues" evidence="9">
    <location>
        <begin position="330"/>
        <end position="347"/>
    </location>
</feature>
<dbReference type="Pfam" id="PF00082">
    <property type="entry name" value="Peptidase_S8"/>
    <property type="match status" value="1"/>
</dbReference>
<feature type="active site" description="Charge relay system" evidence="7">
    <location>
        <position position="618"/>
    </location>
</feature>
<dbReference type="PROSITE" id="PS00136">
    <property type="entry name" value="SUBTILASE_ASP"/>
    <property type="match status" value="1"/>
</dbReference>
<evidence type="ECO:0000256" key="3">
    <source>
        <dbReference type="ARBA" id="ARBA00022729"/>
    </source>
</evidence>
<name>A0A072PRM1_9EURO</name>
<dbReference type="Proteomes" id="UP000027920">
    <property type="component" value="Unassembled WGS sequence"/>
</dbReference>
<dbReference type="STRING" id="1182545.A0A072PRM1"/>
<dbReference type="PANTHER" id="PTHR43806">
    <property type="entry name" value="PEPTIDASE S8"/>
    <property type="match status" value="1"/>
</dbReference>
<reference evidence="11 12" key="1">
    <citation type="submission" date="2013-03" db="EMBL/GenBank/DDBJ databases">
        <title>The Genome Sequence of Exophiala aquamarina CBS 119918.</title>
        <authorList>
            <consortium name="The Broad Institute Genomics Platform"/>
            <person name="Cuomo C."/>
            <person name="de Hoog S."/>
            <person name="Gorbushina A."/>
            <person name="Walker B."/>
            <person name="Young S.K."/>
            <person name="Zeng Q."/>
            <person name="Gargeya S."/>
            <person name="Fitzgerald M."/>
            <person name="Haas B."/>
            <person name="Abouelleil A."/>
            <person name="Allen A.W."/>
            <person name="Alvarado L."/>
            <person name="Arachchi H.M."/>
            <person name="Berlin A.M."/>
            <person name="Chapman S.B."/>
            <person name="Gainer-Dewar J."/>
            <person name="Goldberg J."/>
            <person name="Griggs A."/>
            <person name="Gujja S."/>
            <person name="Hansen M."/>
            <person name="Howarth C."/>
            <person name="Imamovic A."/>
            <person name="Ireland A."/>
            <person name="Larimer J."/>
            <person name="McCowan C."/>
            <person name="Murphy C."/>
            <person name="Pearson M."/>
            <person name="Poon T.W."/>
            <person name="Priest M."/>
            <person name="Roberts A."/>
            <person name="Saif S."/>
            <person name="Shea T."/>
            <person name="Sisk P."/>
            <person name="Sykes S."/>
            <person name="Wortman J."/>
            <person name="Nusbaum C."/>
            <person name="Birren B."/>
        </authorList>
    </citation>
    <scope>NUCLEOTIDE SEQUENCE [LARGE SCALE GENOMIC DNA]</scope>
    <source>
        <strain evidence="11 12">CBS 119918</strain>
    </source>
</reference>
<dbReference type="HOGENOM" id="CLU_391290_0_0_1"/>
<dbReference type="InterPro" id="IPR015500">
    <property type="entry name" value="Peptidase_S8_subtilisin-rel"/>
</dbReference>
<dbReference type="SUPFAM" id="SSF52743">
    <property type="entry name" value="Subtilisin-like"/>
    <property type="match status" value="1"/>
</dbReference>
<sequence length="705" mass="76783">MSAKLQAREGDIQLSKPFSLIIPKPANKTLPGGKSDNPFDWITRVDHLARQEDGAANYTASCWYFAAALEPAIAYFGAPNINTLHIEQFLAQNLFDNDRQSDAVRLFNDILDKCAQVKAEGGWNFRYTTVAKSVIGCRCEFAQGFYGKRRFGKATAEFEQILKISQNLLGKDGLTAKIQSKATQAAKKKAEALKAKSVLSDASNSSANKGDPNKGEKVPSSPIVTVAKPSHGTGKRTSPGPGKGEKGKGSASSDGSRPPSRDEGKKKAPKKPVDDNSSSHKDTKVGKGNPPAQGSTSTQTANGHLQVPGKPRSSSVGGNPRKPEQKPDSSKLTPGSSTIQRRNSDAGTSRKVVYGKTFDAEDSDGRLTRVGDLKWEDLNDCHKGVSLWSPDKIIKTHDFLTNKCRNNTQYEDGIESRKYKRRVRIAILDTGIDMNHPEINARRERIKGFLCQMEGLESKANEDTSGHGTSTALLLMQVAPEADIYVARVFRGTKDVVPDQVAPAIEHAVNSWEVDIISMSFGFPSRLAKMDDALKLAANKNVLLFAAASNDGANEDITRAWPARDDSKVFCIHATDFKGSPWRGNPPSEIATFNFATLGENVLTTGKQGKMVGKTGTSMATPIAAATAALLIDFARVPRMKGKRIQHVEHVASFLGMRALLLASSTKINDANFRYIKPWHLFSTHKFEFDTIGTAMGIELRRYFG</sequence>
<accession>A0A072PRM1</accession>
<protein>
    <recommendedName>
        <fullName evidence="10">Peptidase S8/S53 domain-containing protein</fullName>
    </recommendedName>
</protein>
<dbReference type="VEuPathDB" id="FungiDB:A1O9_00707"/>
<dbReference type="InterPro" id="IPR023827">
    <property type="entry name" value="Peptidase_S8_Asp-AS"/>
</dbReference>
<feature type="region of interest" description="Disordered" evidence="9">
    <location>
        <begin position="196"/>
        <end position="350"/>
    </location>
</feature>
<proteinExistence type="inferred from homology"/>
<comment type="similarity">
    <text evidence="1 7 8">Belongs to the peptidase S8 family.</text>
</comment>
<keyword evidence="12" id="KW-1185">Reference proteome</keyword>
<comment type="caution">
    <text evidence="11">The sequence shown here is derived from an EMBL/GenBank/DDBJ whole genome shotgun (WGS) entry which is preliminary data.</text>
</comment>
<dbReference type="PROSITE" id="PS51892">
    <property type="entry name" value="SUBTILASE"/>
    <property type="match status" value="1"/>
</dbReference>
<keyword evidence="4 7" id="KW-0378">Hydrolase</keyword>
<evidence type="ECO:0000256" key="9">
    <source>
        <dbReference type="SAM" id="MobiDB-lite"/>
    </source>
</evidence>
<dbReference type="PRINTS" id="PR00723">
    <property type="entry name" value="SUBTILISIN"/>
</dbReference>
<dbReference type="GO" id="GO:0006508">
    <property type="term" value="P:proteolysis"/>
    <property type="evidence" value="ECO:0007669"/>
    <property type="project" value="UniProtKB-KW"/>
</dbReference>
<dbReference type="EMBL" id="AMGV01000001">
    <property type="protein sequence ID" value="KEF62734.1"/>
    <property type="molecule type" value="Genomic_DNA"/>
</dbReference>
<gene>
    <name evidence="11" type="ORF">A1O9_00707</name>
</gene>
<dbReference type="InterPro" id="IPR036852">
    <property type="entry name" value="Peptidase_S8/S53_dom_sf"/>
</dbReference>